<protein>
    <submittedName>
        <fullName evidence="5">DNA replication protein DnaD</fullName>
    </submittedName>
</protein>
<reference evidence="5 6" key="1">
    <citation type="journal article" date="2005" name="PLoS Genet.">
        <title>Life in hot carbon monoxide: the complete genome sequence of Carboxydothermus hydrogenoformans Z-2901.</title>
        <authorList>
            <person name="Wu M."/>
            <person name="Ren Q."/>
            <person name="Durkin A.S."/>
            <person name="Daugherty S.C."/>
            <person name="Brinkac L.M."/>
            <person name="Dodson R.J."/>
            <person name="Madupu R."/>
            <person name="Sullivan S.A."/>
            <person name="Kolonay J.F."/>
            <person name="Haft D.H."/>
            <person name="Nelson W.C."/>
            <person name="Tallon L.J."/>
            <person name="Jones K.M."/>
            <person name="Ulrich L.E."/>
            <person name="Gonzalez J.M."/>
            <person name="Zhulin I.B."/>
            <person name="Robb F.T."/>
            <person name="Eisen J.A."/>
        </authorList>
    </citation>
    <scope>NUCLEOTIDE SEQUENCE [LARGE SCALE GENOMIC DNA]</scope>
    <source>
        <strain evidence="6">ATCC BAA-161 / DSM 6008 / Z-2901</strain>
    </source>
</reference>
<keyword evidence="6" id="KW-1185">Reference proteome</keyword>
<organism evidence="5 6">
    <name type="scientific">Carboxydothermus hydrogenoformans (strain ATCC BAA-161 / DSM 6008 / Z-2901)</name>
    <dbReference type="NCBI Taxonomy" id="246194"/>
    <lineage>
        <taxon>Bacteria</taxon>
        <taxon>Bacillati</taxon>
        <taxon>Bacillota</taxon>
        <taxon>Clostridia</taxon>
        <taxon>Thermoanaerobacterales</taxon>
        <taxon>Thermoanaerobacteraceae</taxon>
        <taxon>Carboxydothermus</taxon>
    </lineage>
</organism>
<keyword evidence="2" id="KW-0175">Coiled coil</keyword>
<dbReference type="Pfam" id="PF07261">
    <property type="entry name" value="DnaB_2"/>
    <property type="match status" value="1"/>
</dbReference>
<dbReference type="NCBIfam" id="TIGR01446">
    <property type="entry name" value="DnaD_dom"/>
    <property type="match status" value="1"/>
</dbReference>
<feature type="domain" description="DnaB/C C-terminal" evidence="3">
    <location>
        <begin position="140"/>
        <end position="211"/>
    </location>
</feature>
<dbReference type="EMBL" id="CP000141">
    <property type="protein sequence ID" value="ABB14289.1"/>
    <property type="molecule type" value="Genomic_DNA"/>
</dbReference>
<dbReference type="InterPro" id="IPR053843">
    <property type="entry name" value="DnaD_N"/>
</dbReference>
<dbReference type="FunCoup" id="Q3ACR1">
    <property type="interactions" value="5"/>
</dbReference>
<dbReference type="Pfam" id="PF21984">
    <property type="entry name" value="DnaD_N"/>
    <property type="match status" value="1"/>
</dbReference>
<dbReference type="PANTHER" id="PTHR37293:SF6">
    <property type="entry name" value="DNA REPLICATION PROTEIN DNAD"/>
    <property type="match status" value="1"/>
</dbReference>
<evidence type="ECO:0000256" key="1">
    <source>
        <dbReference type="ARBA" id="ARBA00093462"/>
    </source>
</evidence>
<dbReference type="RefSeq" id="WP_011344149.1">
    <property type="nucleotide sequence ID" value="NC_007503.1"/>
</dbReference>
<dbReference type="PANTHER" id="PTHR37293">
    <property type="entry name" value="PHAGE REPLICATION PROTEIN-RELATED"/>
    <property type="match status" value="1"/>
</dbReference>
<accession>Q3ACR1</accession>
<feature type="coiled-coil region" evidence="2">
    <location>
        <begin position="208"/>
        <end position="241"/>
    </location>
</feature>
<dbReference type="STRING" id="246194.CHY_1235"/>
<dbReference type="Gene3D" id="1.10.10.10">
    <property type="entry name" value="Winged helix-like DNA-binding domain superfamily/Winged helix DNA-binding domain"/>
    <property type="match status" value="1"/>
</dbReference>
<dbReference type="Gene3D" id="1.10.10.630">
    <property type="entry name" value="DnaD domain-like"/>
    <property type="match status" value="1"/>
</dbReference>
<name>Q3ACR1_CARHZ</name>
<gene>
    <name evidence="5" type="ordered locus">CHY_1235</name>
</gene>
<dbReference type="InterPro" id="IPR006343">
    <property type="entry name" value="DnaB/C_C"/>
</dbReference>
<proteinExistence type="inferred from homology"/>
<evidence type="ECO:0000313" key="5">
    <source>
        <dbReference type="EMBL" id="ABB14289.1"/>
    </source>
</evidence>
<dbReference type="SUPFAM" id="SSF158499">
    <property type="entry name" value="DnaD domain-like"/>
    <property type="match status" value="1"/>
</dbReference>
<sequence length="245" mass="28470">MSGLTLFLAELFNQGLLSVPVFLLKNYRHLNLTEKELVFLLQLMSFNNEGNLLPSAEFLAKSLGEDLGEIKKNYRELIKKGIISVSKKFDEKSGKYVETIDYTPLFEKLTDLWAAQKVLNEVNNRPLEKGSVDSAARVVEVFSREFGRGLSPIEIELIDNWLNQKKYSEELIYEALKRAVILNKKSFRYIDAILYRWESNNIKTIEEVNNFEEQMKKKKTAKASKNENNDMDEKKKELIKKLYLS</sequence>
<evidence type="ECO:0000259" key="3">
    <source>
        <dbReference type="Pfam" id="PF07261"/>
    </source>
</evidence>
<evidence type="ECO:0000259" key="4">
    <source>
        <dbReference type="Pfam" id="PF21984"/>
    </source>
</evidence>
<dbReference type="InterPro" id="IPR053162">
    <property type="entry name" value="DnaD"/>
</dbReference>
<dbReference type="InParanoid" id="Q3ACR1"/>
<evidence type="ECO:0000313" key="6">
    <source>
        <dbReference type="Proteomes" id="UP000002706"/>
    </source>
</evidence>
<dbReference type="InterPro" id="IPR036388">
    <property type="entry name" value="WH-like_DNA-bd_sf"/>
</dbReference>
<dbReference type="HOGENOM" id="CLU_091656_0_1_9"/>
<dbReference type="KEGG" id="chy:CHY_1235"/>
<dbReference type="AlphaFoldDB" id="Q3ACR1"/>
<comment type="similarity">
    <text evidence="1">Belongs to the DnaB/DnaD family.</text>
</comment>
<dbReference type="eggNOG" id="COG3935">
    <property type="taxonomic scope" value="Bacteria"/>
</dbReference>
<evidence type="ECO:0000256" key="2">
    <source>
        <dbReference type="SAM" id="Coils"/>
    </source>
</evidence>
<feature type="domain" description="DnaD N-terminal" evidence="4">
    <location>
        <begin position="19"/>
        <end position="115"/>
    </location>
</feature>
<dbReference type="Proteomes" id="UP000002706">
    <property type="component" value="Chromosome"/>
</dbReference>
<dbReference type="InterPro" id="IPR034829">
    <property type="entry name" value="DnaD-like_sf"/>
</dbReference>